<dbReference type="AlphaFoldDB" id="A0A6M3LSY2"/>
<name>A0A6M3LSY2_9ZZZZ</name>
<dbReference type="GO" id="GO:0044183">
    <property type="term" value="F:protein folding chaperone"/>
    <property type="evidence" value="ECO:0007669"/>
    <property type="project" value="InterPro"/>
</dbReference>
<dbReference type="InterPro" id="IPR037124">
    <property type="entry name" value="Chaperonin_GroES_sf"/>
</dbReference>
<dbReference type="InterPro" id="IPR020818">
    <property type="entry name" value="Chaperonin_GroES"/>
</dbReference>
<accession>A0A6M3LSY2</accession>
<dbReference type="EMBL" id="MT143537">
    <property type="protein sequence ID" value="QJA97923.1"/>
    <property type="molecule type" value="Genomic_DNA"/>
</dbReference>
<proteinExistence type="predicted"/>
<dbReference type="Pfam" id="PF00166">
    <property type="entry name" value="Cpn10"/>
    <property type="match status" value="1"/>
</dbReference>
<dbReference type="InterPro" id="IPR011032">
    <property type="entry name" value="GroES-like_sf"/>
</dbReference>
<keyword evidence="1" id="KW-0143">Chaperone</keyword>
<dbReference type="GO" id="GO:0005524">
    <property type="term" value="F:ATP binding"/>
    <property type="evidence" value="ECO:0007669"/>
    <property type="project" value="InterPro"/>
</dbReference>
<organism evidence="2">
    <name type="scientific">viral metagenome</name>
    <dbReference type="NCBI Taxonomy" id="1070528"/>
    <lineage>
        <taxon>unclassified sequences</taxon>
        <taxon>metagenomes</taxon>
        <taxon>organismal metagenomes</taxon>
    </lineage>
</organism>
<sequence>MTMEVLGRSVLIKPDVLPERTSAGVLVIPENSVEMLPTWGTVVQSGPACKEVRGGMRACFPRKSSSIIVIDDSDYYFTQEHKILYYYE</sequence>
<gene>
    <name evidence="2" type="ORF">MM415B05850_0003</name>
</gene>
<protein>
    <submittedName>
        <fullName evidence="2">Putative chaperonin</fullName>
    </submittedName>
</protein>
<evidence type="ECO:0000256" key="1">
    <source>
        <dbReference type="ARBA" id="ARBA00023186"/>
    </source>
</evidence>
<reference evidence="2" key="1">
    <citation type="submission" date="2020-03" db="EMBL/GenBank/DDBJ databases">
        <title>The deep terrestrial virosphere.</title>
        <authorList>
            <person name="Holmfeldt K."/>
            <person name="Nilsson E."/>
            <person name="Simone D."/>
            <person name="Lopez-Fernandez M."/>
            <person name="Wu X."/>
            <person name="de Brujin I."/>
            <person name="Lundin D."/>
            <person name="Andersson A."/>
            <person name="Bertilsson S."/>
            <person name="Dopson M."/>
        </authorList>
    </citation>
    <scope>NUCLEOTIDE SEQUENCE</scope>
    <source>
        <strain evidence="2">MM415B05850</strain>
    </source>
</reference>
<evidence type="ECO:0000313" key="2">
    <source>
        <dbReference type="EMBL" id="QJA97923.1"/>
    </source>
</evidence>
<dbReference type="Gene3D" id="2.30.33.40">
    <property type="entry name" value="GroES chaperonin"/>
    <property type="match status" value="1"/>
</dbReference>
<dbReference type="SUPFAM" id="SSF50129">
    <property type="entry name" value="GroES-like"/>
    <property type="match status" value="1"/>
</dbReference>